<dbReference type="AlphaFoldDB" id="A0A9P0ZGN9"/>
<name>A0A9P0ZGN9_CUSEU</name>
<gene>
    <name evidence="1" type="ORF">CEURO_LOCUS14638</name>
</gene>
<keyword evidence="2" id="KW-1185">Reference proteome</keyword>
<accession>A0A9P0ZGN9</accession>
<dbReference type="EMBL" id="CAMAPE010000038">
    <property type="protein sequence ID" value="CAH9099820.1"/>
    <property type="molecule type" value="Genomic_DNA"/>
</dbReference>
<comment type="caution">
    <text evidence="1">The sequence shown here is derived from an EMBL/GenBank/DDBJ whole genome shotgun (WGS) entry which is preliminary data.</text>
</comment>
<dbReference type="Proteomes" id="UP001152484">
    <property type="component" value="Unassembled WGS sequence"/>
</dbReference>
<evidence type="ECO:0000313" key="2">
    <source>
        <dbReference type="Proteomes" id="UP001152484"/>
    </source>
</evidence>
<protein>
    <submittedName>
        <fullName evidence="1">Uncharacterized protein</fullName>
    </submittedName>
</protein>
<evidence type="ECO:0000313" key="1">
    <source>
        <dbReference type="EMBL" id="CAH9099820.1"/>
    </source>
</evidence>
<reference evidence="1" key="1">
    <citation type="submission" date="2022-07" db="EMBL/GenBank/DDBJ databases">
        <authorList>
            <person name="Macas J."/>
            <person name="Novak P."/>
            <person name="Neumann P."/>
        </authorList>
    </citation>
    <scope>NUCLEOTIDE SEQUENCE</scope>
</reference>
<sequence length="134" mass="15394">MPSVSFTRPSISIQLRPFIFFSLPPFRLHHLSISHSQFGSILIVSFKRQKHFSTTPSSPSYWSIKPSPPLNQILEACRVEEDNIRSQKHHLSKPGQITNLDCTELPSMQITKRYFYELPSITNLLQIVSSLLNN</sequence>
<proteinExistence type="predicted"/>
<organism evidence="1 2">
    <name type="scientific">Cuscuta europaea</name>
    <name type="common">European dodder</name>
    <dbReference type="NCBI Taxonomy" id="41803"/>
    <lineage>
        <taxon>Eukaryota</taxon>
        <taxon>Viridiplantae</taxon>
        <taxon>Streptophyta</taxon>
        <taxon>Embryophyta</taxon>
        <taxon>Tracheophyta</taxon>
        <taxon>Spermatophyta</taxon>
        <taxon>Magnoliopsida</taxon>
        <taxon>eudicotyledons</taxon>
        <taxon>Gunneridae</taxon>
        <taxon>Pentapetalae</taxon>
        <taxon>asterids</taxon>
        <taxon>lamiids</taxon>
        <taxon>Solanales</taxon>
        <taxon>Convolvulaceae</taxon>
        <taxon>Cuscuteae</taxon>
        <taxon>Cuscuta</taxon>
        <taxon>Cuscuta subgen. Cuscuta</taxon>
    </lineage>
</organism>